<dbReference type="EMBL" id="GL377755">
    <property type="protein sequence ID" value="EFJ04750.1"/>
    <property type="molecule type" value="Genomic_DNA"/>
</dbReference>
<dbReference type="Proteomes" id="UP000001514">
    <property type="component" value="Unassembled WGS sequence"/>
</dbReference>
<evidence type="ECO:0000256" key="1">
    <source>
        <dbReference type="SAM" id="MobiDB-lite"/>
    </source>
</evidence>
<dbReference type="KEGG" id="smo:SELMODRAFT_432118"/>
<name>D8TF15_SELML</name>
<sequence length="128" mass="14237">MARFPALDETTANAEPSIPKDLTGEQKPLNTSSTVLGHRFKFNSPRLKFSCNNVKFILGGKLDTIIKRAAAQREHARKINAKDFFVKDPNSKVFINEAPTRDTAHDFTSTILPQAPVTNNTEKPSQLD</sequence>
<dbReference type="InParanoid" id="D8TF15"/>
<feature type="region of interest" description="Disordered" evidence="1">
    <location>
        <begin position="108"/>
        <end position="128"/>
    </location>
</feature>
<proteinExistence type="predicted"/>
<reference evidence="2 3" key="1">
    <citation type="journal article" date="2011" name="Science">
        <title>The Selaginella genome identifies genetic changes associated with the evolution of vascular plants.</title>
        <authorList>
            <person name="Banks J.A."/>
            <person name="Nishiyama T."/>
            <person name="Hasebe M."/>
            <person name="Bowman J.L."/>
            <person name="Gribskov M."/>
            <person name="dePamphilis C."/>
            <person name="Albert V.A."/>
            <person name="Aono N."/>
            <person name="Aoyama T."/>
            <person name="Ambrose B.A."/>
            <person name="Ashton N.W."/>
            <person name="Axtell M.J."/>
            <person name="Barker E."/>
            <person name="Barker M.S."/>
            <person name="Bennetzen J.L."/>
            <person name="Bonawitz N.D."/>
            <person name="Chapple C."/>
            <person name="Cheng C."/>
            <person name="Correa L.G."/>
            <person name="Dacre M."/>
            <person name="DeBarry J."/>
            <person name="Dreyer I."/>
            <person name="Elias M."/>
            <person name="Engstrom E.M."/>
            <person name="Estelle M."/>
            <person name="Feng L."/>
            <person name="Finet C."/>
            <person name="Floyd S.K."/>
            <person name="Frommer W.B."/>
            <person name="Fujita T."/>
            <person name="Gramzow L."/>
            <person name="Gutensohn M."/>
            <person name="Harholt J."/>
            <person name="Hattori M."/>
            <person name="Heyl A."/>
            <person name="Hirai T."/>
            <person name="Hiwatashi Y."/>
            <person name="Ishikawa M."/>
            <person name="Iwata M."/>
            <person name="Karol K.G."/>
            <person name="Koehler B."/>
            <person name="Kolukisaoglu U."/>
            <person name="Kubo M."/>
            <person name="Kurata T."/>
            <person name="Lalonde S."/>
            <person name="Li K."/>
            <person name="Li Y."/>
            <person name="Litt A."/>
            <person name="Lyons E."/>
            <person name="Manning G."/>
            <person name="Maruyama T."/>
            <person name="Michael T.P."/>
            <person name="Mikami K."/>
            <person name="Miyazaki S."/>
            <person name="Morinaga S."/>
            <person name="Murata T."/>
            <person name="Mueller-Roeber B."/>
            <person name="Nelson D.R."/>
            <person name="Obara M."/>
            <person name="Oguri Y."/>
            <person name="Olmstead R.G."/>
            <person name="Onodera N."/>
            <person name="Petersen B.L."/>
            <person name="Pils B."/>
            <person name="Prigge M."/>
            <person name="Rensing S.A."/>
            <person name="Riano-Pachon D.M."/>
            <person name="Roberts A.W."/>
            <person name="Sato Y."/>
            <person name="Scheller H.V."/>
            <person name="Schulz B."/>
            <person name="Schulz C."/>
            <person name="Shakirov E.V."/>
            <person name="Shibagaki N."/>
            <person name="Shinohara N."/>
            <person name="Shippen D.E."/>
            <person name="Soerensen I."/>
            <person name="Sotooka R."/>
            <person name="Sugimoto N."/>
            <person name="Sugita M."/>
            <person name="Sumikawa N."/>
            <person name="Tanurdzic M."/>
            <person name="Theissen G."/>
            <person name="Ulvskov P."/>
            <person name="Wakazuki S."/>
            <person name="Weng J.K."/>
            <person name="Willats W.W."/>
            <person name="Wipf D."/>
            <person name="Wolf P.G."/>
            <person name="Yang L."/>
            <person name="Zimmer A.D."/>
            <person name="Zhu Q."/>
            <person name="Mitros T."/>
            <person name="Hellsten U."/>
            <person name="Loque D."/>
            <person name="Otillar R."/>
            <person name="Salamov A."/>
            <person name="Schmutz J."/>
            <person name="Shapiro H."/>
            <person name="Lindquist E."/>
            <person name="Lucas S."/>
            <person name="Rokhsar D."/>
            <person name="Grigoriev I.V."/>
        </authorList>
    </citation>
    <scope>NUCLEOTIDE SEQUENCE [LARGE SCALE GENOMIC DNA]</scope>
</reference>
<keyword evidence="3" id="KW-1185">Reference proteome</keyword>
<accession>D8TF15</accession>
<feature type="region of interest" description="Disordered" evidence="1">
    <location>
        <begin position="1"/>
        <end position="31"/>
    </location>
</feature>
<organism evidence="3">
    <name type="scientific">Selaginella moellendorffii</name>
    <name type="common">Spikemoss</name>
    <dbReference type="NCBI Taxonomy" id="88036"/>
    <lineage>
        <taxon>Eukaryota</taxon>
        <taxon>Viridiplantae</taxon>
        <taxon>Streptophyta</taxon>
        <taxon>Embryophyta</taxon>
        <taxon>Tracheophyta</taxon>
        <taxon>Lycopodiopsida</taxon>
        <taxon>Selaginellales</taxon>
        <taxon>Selaginellaceae</taxon>
        <taxon>Selaginella</taxon>
    </lineage>
</organism>
<dbReference type="AlphaFoldDB" id="D8TF15"/>
<gene>
    <name evidence="2" type="ORF">SELMODRAFT_432118</name>
</gene>
<evidence type="ECO:0000313" key="3">
    <source>
        <dbReference type="Proteomes" id="UP000001514"/>
    </source>
</evidence>
<evidence type="ECO:0000313" key="2">
    <source>
        <dbReference type="EMBL" id="EFJ04750.1"/>
    </source>
</evidence>
<protein>
    <submittedName>
        <fullName evidence="2">Uncharacterized protein</fullName>
    </submittedName>
</protein>
<dbReference type="HOGENOM" id="CLU_1963402_0_0_1"/>
<dbReference type="Gramene" id="EFJ04750">
    <property type="protein sequence ID" value="EFJ04750"/>
    <property type="gene ID" value="SELMODRAFT_432118"/>
</dbReference>